<accession>A0AAC9VEM6</accession>
<proteinExistence type="predicted"/>
<dbReference type="AlphaFoldDB" id="A0AAC9VEM6"/>
<dbReference type="Pfam" id="PF14384">
    <property type="entry name" value="BrnA_antitoxin"/>
    <property type="match status" value="1"/>
</dbReference>
<sequence>MSKKIIRYELDLNNLSPLTDEKKEELKRLSQMPDSEINYSDIPPLDDKFWQNAVKNPFYKPTKTPTTVRVDSDVLAWLKAQGKGYQTRMNSILRKAMIRSIHGEHEKP</sequence>
<reference evidence="1" key="1">
    <citation type="submission" date="2017-08" db="EMBL/GenBank/DDBJ databases">
        <title>Genome sequence of Candidatus Hamiltonella defensa from Acyrthosiphon pisum strain MI47.</title>
        <authorList>
            <person name="Patel V.A."/>
            <person name="Chevignon G."/>
            <person name="Russell J.A."/>
            <person name="Oliver K.M."/>
        </authorList>
    </citation>
    <scope>NUCLEOTIDE SEQUENCE</scope>
    <source>
        <strain evidence="1">MI47</strain>
    </source>
</reference>
<organism evidence="1 2">
    <name type="scientific">Candidatus Williamhamiltonella defendens</name>
    <dbReference type="NCBI Taxonomy" id="138072"/>
    <lineage>
        <taxon>Bacteria</taxon>
        <taxon>Pseudomonadati</taxon>
        <taxon>Pseudomonadota</taxon>
        <taxon>Gammaproteobacteria</taxon>
        <taxon>Enterobacterales</taxon>
        <taxon>Enterobacteriaceae</taxon>
        <taxon>aphid secondary symbionts</taxon>
        <taxon>Candidatus Williamhamiltonella</taxon>
    </lineage>
</organism>
<dbReference type="RefSeq" id="WP_095033924.1">
    <property type="nucleotide sequence ID" value="NZ_CAWNYN010000001.1"/>
</dbReference>
<dbReference type="Proteomes" id="UP000792865">
    <property type="component" value="Chromosome"/>
</dbReference>
<dbReference type="InterPro" id="IPR025528">
    <property type="entry name" value="BrnA_antitoxin"/>
</dbReference>
<name>A0AAC9VEM6_9ENTR</name>
<gene>
    <name evidence="1" type="ORF">CJJ18_01890</name>
</gene>
<evidence type="ECO:0000313" key="2">
    <source>
        <dbReference type="Proteomes" id="UP000792865"/>
    </source>
</evidence>
<evidence type="ECO:0000313" key="1">
    <source>
        <dbReference type="EMBL" id="ASV33065.1"/>
    </source>
</evidence>
<dbReference type="EMBL" id="CP022932">
    <property type="protein sequence ID" value="ASV33065.1"/>
    <property type="molecule type" value="Genomic_DNA"/>
</dbReference>
<protein>
    <submittedName>
        <fullName evidence="1">Cytoplasmic protein</fullName>
    </submittedName>
</protein>